<protein>
    <submittedName>
        <fullName evidence="1">36594_t:CDS:1</fullName>
    </submittedName>
</protein>
<comment type="caution">
    <text evidence="1">The sequence shown here is derived from an EMBL/GenBank/DDBJ whole genome shotgun (WGS) entry which is preliminary data.</text>
</comment>
<name>A0ACA9KZY3_9GLOM</name>
<organism evidence="1 2">
    <name type="scientific">Racocetra persica</name>
    <dbReference type="NCBI Taxonomy" id="160502"/>
    <lineage>
        <taxon>Eukaryota</taxon>
        <taxon>Fungi</taxon>
        <taxon>Fungi incertae sedis</taxon>
        <taxon>Mucoromycota</taxon>
        <taxon>Glomeromycotina</taxon>
        <taxon>Glomeromycetes</taxon>
        <taxon>Diversisporales</taxon>
        <taxon>Gigasporaceae</taxon>
        <taxon>Racocetra</taxon>
    </lineage>
</organism>
<feature type="non-terminal residue" evidence="1">
    <location>
        <position position="811"/>
    </location>
</feature>
<gene>
    <name evidence="1" type="ORF">RPERSI_LOCUS1920</name>
</gene>
<keyword evidence="2" id="KW-1185">Reference proteome</keyword>
<evidence type="ECO:0000313" key="1">
    <source>
        <dbReference type="EMBL" id="CAG8503272.1"/>
    </source>
</evidence>
<evidence type="ECO:0000313" key="2">
    <source>
        <dbReference type="Proteomes" id="UP000789920"/>
    </source>
</evidence>
<dbReference type="Proteomes" id="UP000789920">
    <property type="component" value="Unassembled WGS sequence"/>
</dbReference>
<reference evidence="1" key="1">
    <citation type="submission" date="2021-06" db="EMBL/GenBank/DDBJ databases">
        <authorList>
            <person name="Kallberg Y."/>
            <person name="Tangrot J."/>
            <person name="Rosling A."/>
        </authorList>
    </citation>
    <scope>NUCLEOTIDE SEQUENCE</scope>
    <source>
        <strain evidence="1">MA461A</strain>
    </source>
</reference>
<dbReference type="EMBL" id="CAJVQC010001948">
    <property type="protein sequence ID" value="CAG8503272.1"/>
    <property type="molecule type" value="Genomic_DNA"/>
</dbReference>
<accession>A0ACA9KZY3</accession>
<proteinExistence type="predicted"/>
<sequence length="811" mass="94154">MANSGRTFSEYLERLEEYLNKREGLNQIKRFDNSQFSDDLKPIGKGGEKVIENTPKDYINLYKNCWSLKQKQRPTLDNILSILGKLSVEITIEFVENKIVPYKQITRQKHLIPNTGDYYEHSILSSGFLSESRVTLSSDFSSGSYNTPISNSSNGNFSNQELPFDTKRLDDTLNLFNLKLWIESEGDNLPRESLIDILESLSVAPKSKIYEKHDAARLELRLRTLKATLEKAHFPILDYEFRDALLNNLKTYIDLHYDNLDDNSSKPNCEFCPNYNINFLLIHLRDTLQSIRVAGIQTRKFLNKDITAEITIHEGFPMPPSALEFIRKTEEYGFNYTTECYKKWCDLLTVYHSLDISAKQQSDGFLQHHKEAFLLEFLWRYDTVIKEELRKYCDSQYKFLIDVVYRKLQLENELKKPYIKDYDVSIFQEKSLTREIVPALKDIIKEKLICPISKQLIGDFSDLKCGHTINFLVISNQTCPFCKVEIESIYNFMSNGILKGFYEKLNDFNNDIINEQKLGNIPSNFMLLKMAKDAEEQKKYSDVISYLNQVMRFYPKSYSYSIQCWKANAFWKLGLSENPETAIKHHIKARDILTSAIKLKPKKSLAYIYKSQIYLYYSNSNEALKNLKIAQKFEPNNTFAFLYKILVSNEKDAISKPKEVQHEFNCIVYNKKFNPISIVSLLTTNKPRKKIFGLGNSLPTKLYSLDDSTISGYVFFCKIFQNFKKAIRCCTQAIKLNDRNAVALGIRGISYHKKKLFSNALKDFNQVLDILPNNKFALGWRGKIYSSMKDYDKSLDDLSKAIHSNSESSNN</sequence>